<dbReference type="Pfam" id="PF22003">
    <property type="entry name" value="MrkDrd"/>
    <property type="match status" value="1"/>
</dbReference>
<evidence type="ECO:0000256" key="3">
    <source>
        <dbReference type="ARBA" id="ARBA00022729"/>
    </source>
</evidence>
<dbReference type="Gene3D" id="2.60.40.1090">
    <property type="entry name" value="Fimbrial-type adhesion domain"/>
    <property type="match status" value="1"/>
</dbReference>
<dbReference type="InterPro" id="IPR050263">
    <property type="entry name" value="Bact_Fimbrial_Adh_Pro"/>
</dbReference>
<protein>
    <submittedName>
        <fullName evidence="8">Fimbria adhesin protein</fullName>
    </submittedName>
</protein>
<evidence type="ECO:0000259" key="6">
    <source>
        <dbReference type="Pfam" id="PF00419"/>
    </source>
</evidence>
<feature type="domain" description="Fimbrial-type adhesion" evidence="6">
    <location>
        <begin position="194"/>
        <end position="329"/>
    </location>
</feature>
<name>A0A6S7A8Q6_9BURK</name>
<evidence type="ECO:0000256" key="1">
    <source>
        <dbReference type="ARBA" id="ARBA00004561"/>
    </source>
</evidence>
<sequence length="330" mass="36187">MHASPTIVTTGFGIMKTTLRLAAFGFALLMFAGRPAWAACTGESLSTTITAQNLQEMKPPRDALVGSTIYTKFIDEGIGYLRCTTNGEWFAYGLQPGAKAVPGYEHVYESGIPGIGMRIFWTHEGGVYMNYPGHRHRIRNWQYYPPQKFVFELIKIGPIKSGVSFAHRAEVYYGALRSNMVDFSNVAYEASSIGCTVSEKTVEVELLTINNRHLGHRGATAADKAFDIKLECDQGVKVAYRIDADGTPEHVIKNAQGGDMARGVGVQLLQGELGSNVIQPLATRTEFTTAVTTVDKEQLTIPLVARYYQTDDTLVAGHVNATATVTLFYE</sequence>
<evidence type="ECO:0000313" key="8">
    <source>
        <dbReference type="EMBL" id="CAB3719617.1"/>
    </source>
</evidence>
<feature type="domain" description="MrkD-like receptor binding" evidence="7">
    <location>
        <begin position="78"/>
        <end position="158"/>
    </location>
</feature>
<feature type="chain" id="PRO_5028991641" evidence="5">
    <location>
        <begin position="39"/>
        <end position="330"/>
    </location>
</feature>
<evidence type="ECO:0000259" key="7">
    <source>
        <dbReference type="Pfam" id="PF22003"/>
    </source>
</evidence>
<keyword evidence="9" id="KW-1185">Reference proteome</keyword>
<keyword evidence="4" id="KW-0281">Fimbrium</keyword>
<feature type="signal peptide" evidence="5">
    <location>
        <begin position="1"/>
        <end position="38"/>
    </location>
</feature>
<keyword evidence="3 5" id="KW-0732">Signal</keyword>
<dbReference type="GO" id="GO:0009289">
    <property type="term" value="C:pilus"/>
    <property type="evidence" value="ECO:0007669"/>
    <property type="project" value="UniProtKB-SubCell"/>
</dbReference>
<evidence type="ECO:0000313" key="9">
    <source>
        <dbReference type="Proteomes" id="UP000494269"/>
    </source>
</evidence>
<dbReference type="InterPro" id="IPR000259">
    <property type="entry name" value="Adhesion_dom_fimbrial"/>
</dbReference>
<dbReference type="EMBL" id="CADIJQ010000006">
    <property type="protein sequence ID" value="CAB3719617.1"/>
    <property type="molecule type" value="Genomic_DNA"/>
</dbReference>
<evidence type="ECO:0000256" key="4">
    <source>
        <dbReference type="ARBA" id="ARBA00023263"/>
    </source>
</evidence>
<proteinExistence type="inferred from homology"/>
<dbReference type="Pfam" id="PF00419">
    <property type="entry name" value="Fimbrial"/>
    <property type="match status" value="1"/>
</dbReference>
<organism evidence="8 9">
    <name type="scientific">Achromobacter kerstersii</name>
    <dbReference type="NCBI Taxonomy" id="1353890"/>
    <lineage>
        <taxon>Bacteria</taxon>
        <taxon>Pseudomonadati</taxon>
        <taxon>Pseudomonadota</taxon>
        <taxon>Betaproteobacteria</taxon>
        <taxon>Burkholderiales</taxon>
        <taxon>Alcaligenaceae</taxon>
        <taxon>Achromobacter</taxon>
    </lineage>
</organism>
<dbReference type="InterPro" id="IPR036937">
    <property type="entry name" value="Adhesion_dom_fimbrial_sf"/>
</dbReference>
<dbReference type="PANTHER" id="PTHR33420:SF12">
    <property type="entry name" value="FIMBRIN-LIKE PROTEIN FIMI-RELATED"/>
    <property type="match status" value="1"/>
</dbReference>
<gene>
    <name evidence="8" type="primary">mrkD</name>
    <name evidence="8" type="ORF">LMG3441_03696</name>
</gene>
<comment type="similarity">
    <text evidence="2">Belongs to the fimbrial protein family.</text>
</comment>
<dbReference type="InterPro" id="IPR008966">
    <property type="entry name" value="Adhesion_dom_sf"/>
</dbReference>
<dbReference type="Gene3D" id="2.60.40.3310">
    <property type="match status" value="1"/>
</dbReference>
<dbReference type="InterPro" id="IPR054160">
    <property type="entry name" value="MrkD_recept-bd"/>
</dbReference>
<evidence type="ECO:0000256" key="5">
    <source>
        <dbReference type="SAM" id="SignalP"/>
    </source>
</evidence>
<comment type="subcellular location">
    <subcellularLocation>
        <location evidence="1">Fimbrium</location>
    </subcellularLocation>
</comment>
<dbReference type="GO" id="GO:0043709">
    <property type="term" value="P:cell adhesion involved in single-species biofilm formation"/>
    <property type="evidence" value="ECO:0007669"/>
    <property type="project" value="TreeGrafter"/>
</dbReference>
<dbReference type="Proteomes" id="UP000494269">
    <property type="component" value="Unassembled WGS sequence"/>
</dbReference>
<accession>A0A6S7A8Q6</accession>
<dbReference type="PANTHER" id="PTHR33420">
    <property type="entry name" value="FIMBRIAL SUBUNIT ELFA-RELATED"/>
    <property type="match status" value="1"/>
</dbReference>
<dbReference type="AlphaFoldDB" id="A0A6S7A8Q6"/>
<evidence type="ECO:0000256" key="2">
    <source>
        <dbReference type="ARBA" id="ARBA00006671"/>
    </source>
</evidence>
<dbReference type="SUPFAM" id="SSF49401">
    <property type="entry name" value="Bacterial adhesins"/>
    <property type="match status" value="1"/>
</dbReference>
<reference evidence="8 9" key="1">
    <citation type="submission" date="2020-04" db="EMBL/GenBank/DDBJ databases">
        <authorList>
            <person name="De Canck E."/>
        </authorList>
    </citation>
    <scope>NUCLEOTIDE SEQUENCE [LARGE SCALE GENOMIC DNA]</scope>
    <source>
        <strain evidence="8 9">LMG 3441</strain>
    </source>
</reference>